<dbReference type="Proteomes" id="UP000028547">
    <property type="component" value="Unassembled WGS sequence"/>
</dbReference>
<accession>A0A084SQ23</accession>
<gene>
    <name evidence="1" type="ORF">Q664_27785</name>
</gene>
<dbReference type="AlphaFoldDB" id="A0A084SQ23"/>
<organism evidence="1 2">
    <name type="scientific">Archangium violaceum Cb vi76</name>
    <dbReference type="NCBI Taxonomy" id="1406225"/>
    <lineage>
        <taxon>Bacteria</taxon>
        <taxon>Pseudomonadati</taxon>
        <taxon>Myxococcota</taxon>
        <taxon>Myxococcia</taxon>
        <taxon>Myxococcales</taxon>
        <taxon>Cystobacterineae</taxon>
        <taxon>Archangiaceae</taxon>
        <taxon>Archangium</taxon>
    </lineage>
</organism>
<comment type="caution">
    <text evidence="1">The sequence shown here is derived from an EMBL/GenBank/DDBJ whole genome shotgun (WGS) entry which is preliminary data.</text>
</comment>
<proteinExistence type="predicted"/>
<reference evidence="1 2" key="1">
    <citation type="submission" date="2014-07" db="EMBL/GenBank/DDBJ databases">
        <title>Draft Genome Sequence of Gephyronic Acid Producer, Cystobacter violaceus Strain Cb vi76.</title>
        <authorList>
            <person name="Stevens D.C."/>
            <person name="Young J."/>
            <person name="Carmichael R."/>
            <person name="Tan J."/>
            <person name="Taylor R.E."/>
        </authorList>
    </citation>
    <scope>NUCLEOTIDE SEQUENCE [LARGE SCALE GENOMIC DNA]</scope>
    <source>
        <strain evidence="1 2">Cb vi76</strain>
    </source>
</reference>
<protein>
    <submittedName>
        <fullName evidence="1">Uncharacterized protein</fullName>
    </submittedName>
</protein>
<sequence length="104" mass="11968">MTLKVVPIRALGEDAYPARIDHDIQPRRQFAYEEVHGVGLVRCRGRQGDEQRESLERGRADLIEDVLECVGQEEQPALRWGRLEVEEVTQVRDDDLPALIVHVR</sequence>
<evidence type="ECO:0000313" key="1">
    <source>
        <dbReference type="EMBL" id="KFA90558.1"/>
    </source>
</evidence>
<dbReference type="EMBL" id="JPMI01000202">
    <property type="protein sequence ID" value="KFA90558.1"/>
    <property type="molecule type" value="Genomic_DNA"/>
</dbReference>
<name>A0A084SQ23_9BACT</name>
<evidence type="ECO:0000313" key="2">
    <source>
        <dbReference type="Proteomes" id="UP000028547"/>
    </source>
</evidence>